<evidence type="ECO:0000313" key="2">
    <source>
        <dbReference type="Proteomes" id="UP000503278"/>
    </source>
</evidence>
<dbReference type="Pfam" id="PF20459">
    <property type="entry name" value="DUF6712"/>
    <property type="match status" value="1"/>
</dbReference>
<sequence length="221" mass="25219">MIELNNNVTPASGWGIIAPSIFQQYEDISVNIKPERLKVFIKKAQELDLKPFLGHALYYELIKWFTADGILSDNMPPKYQDLYKGCTYTDPQGYEIIYEGLTPAMVYFTFARFIESNAVHYTPTGPVIKRYDNAEPLSASAIVKLVQQQRSIANAHVNEVEKFLLDKQADYPLWFFNSKNKSARQAGPRIRGIDRTDFNYPSGNNDAVNLNTLNNFLTDAY</sequence>
<evidence type="ECO:0000313" key="1">
    <source>
        <dbReference type="EMBL" id="QJD95164.1"/>
    </source>
</evidence>
<proteinExistence type="predicted"/>
<dbReference type="EMBL" id="CP051682">
    <property type="protein sequence ID" value="QJD95164.1"/>
    <property type="molecule type" value="Genomic_DNA"/>
</dbReference>
<dbReference type="RefSeq" id="WP_169606181.1">
    <property type="nucleotide sequence ID" value="NZ_CP051682.1"/>
</dbReference>
<dbReference type="AlphaFoldDB" id="A0A7L5E0U9"/>
<accession>A0A7L5E0U9</accession>
<dbReference type="KEGG" id="mrob:HH214_04350"/>
<keyword evidence="2" id="KW-1185">Reference proteome</keyword>
<dbReference type="InterPro" id="IPR046558">
    <property type="entry name" value="DUF6712"/>
</dbReference>
<organism evidence="1 2">
    <name type="scientific">Mucilaginibacter robiniae</name>
    <dbReference type="NCBI Taxonomy" id="2728022"/>
    <lineage>
        <taxon>Bacteria</taxon>
        <taxon>Pseudomonadati</taxon>
        <taxon>Bacteroidota</taxon>
        <taxon>Sphingobacteriia</taxon>
        <taxon>Sphingobacteriales</taxon>
        <taxon>Sphingobacteriaceae</taxon>
        <taxon>Mucilaginibacter</taxon>
    </lineage>
</organism>
<reference evidence="1 2" key="1">
    <citation type="submission" date="2020-04" db="EMBL/GenBank/DDBJ databases">
        <title>Genome sequencing of novel species.</title>
        <authorList>
            <person name="Heo J."/>
            <person name="Kim S.-J."/>
            <person name="Kim J.-S."/>
            <person name="Hong S.-B."/>
            <person name="Kwon S.-W."/>
        </authorList>
    </citation>
    <scope>NUCLEOTIDE SEQUENCE [LARGE SCALE GENOMIC DNA]</scope>
    <source>
        <strain evidence="1 2">F39-2</strain>
    </source>
</reference>
<protein>
    <submittedName>
        <fullName evidence="1">Uncharacterized protein</fullName>
    </submittedName>
</protein>
<gene>
    <name evidence="1" type="ORF">HH214_04350</name>
</gene>
<name>A0A7L5E0U9_9SPHI</name>
<dbReference type="Proteomes" id="UP000503278">
    <property type="component" value="Chromosome"/>
</dbReference>